<dbReference type="SUPFAM" id="SSF81631">
    <property type="entry name" value="PAP/OAS1 substrate-binding domain"/>
    <property type="match status" value="1"/>
</dbReference>
<evidence type="ECO:0000313" key="6">
    <source>
        <dbReference type="Proteomes" id="UP000789901"/>
    </source>
</evidence>
<reference evidence="5 6" key="1">
    <citation type="submission" date="2021-06" db="EMBL/GenBank/DDBJ databases">
        <authorList>
            <person name="Kallberg Y."/>
            <person name="Tangrot J."/>
            <person name="Rosling A."/>
        </authorList>
    </citation>
    <scope>NUCLEOTIDE SEQUENCE [LARGE SCALE GENOMIC DNA]</scope>
    <source>
        <strain evidence="5 6">120-4 pot B 10/14</strain>
    </source>
</reference>
<feature type="domain" description="PAP-associated" evidence="4">
    <location>
        <begin position="42"/>
        <end position="94"/>
    </location>
</feature>
<dbReference type="EMBL" id="CAJVQB010010182">
    <property type="protein sequence ID" value="CAG8737419.1"/>
    <property type="molecule type" value="Genomic_DNA"/>
</dbReference>
<evidence type="ECO:0000256" key="3">
    <source>
        <dbReference type="ARBA" id="ARBA00022842"/>
    </source>
</evidence>
<dbReference type="PANTHER" id="PTHR12271">
    <property type="entry name" value="POLY A POLYMERASE CID PAP -RELATED"/>
    <property type="match status" value="1"/>
</dbReference>
<sequence>MRDPPILLVLQIPDIPLNNEVDLSFYQNINSLKGFGNENHESIGGLLLAFFKCFAYEYDYKSKVISLRQGKFLNKHKKKWGHWILCVEEPFNTSRNLGNSSFIWAAQRSRYSYLYIEPFEPIVHGTFGVDQSKLWHIIDPIKDFFAEIMAESRGFGHPDYDGQNFEYDDAKNKELSNLIKNSMSIEGVERAKTARLKRVFDLVDYVRKTIEKEQIDLETFLDNIKPLKLILNYLKEVEMNEFKNLANLVLEKLKNQPN</sequence>
<evidence type="ECO:0000259" key="4">
    <source>
        <dbReference type="Pfam" id="PF03828"/>
    </source>
</evidence>
<organism evidence="5 6">
    <name type="scientific">Gigaspora margarita</name>
    <dbReference type="NCBI Taxonomy" id="4874"/>
    <lineage>
        <taxon>Eukaryota</taxon>
        <taxon>Fungi</taxon>
        <taxon>Fungi incertae sedis</taxon>
        <taxon>Mucoromycota</taxon>
        <taxon>Glomeromycotina</taxon>
        <taxon>Glomeromycetes</taxon>
        <taxon>Diversisporales</taxon>
        <taxon>Gigasporaceae</taxon>
        <taxon>Gigaspora</taxon>
    </lineage>
</organism>
<dbReference type="Gene3D" id="1.10.1410.10">
    <property type="match status" value="1"/>
</dbReference>
<dbReference type="Pfam" id="PF03828">
    <property type="entry name" value="PAP_assoc"/>
    <property type="match status" value="1"/>
</dbReference>
<accession>A0ABN7V8H5</accession>
<keyword evidence="6" id="KW-1185">Reference proteome</keyword>
<evidence type="ECO:0000256" key="1">
    <source>
        <dbReference type="ARBA" id="ARBA00022679"/>
    </source>
</evidence>
<protein>
    <submittedName>
        <fullName evidence="5">1751_t:CDS:1</fullName>
    </submittedName>
</protein>
<dbReference type="Proteomes" id="UP000789901">
    <property type="component" value="Unassembled WGS sequence"/>
</dbReference>
<gene>
    <name evidence="5" type="ORF">GMARGA_LOCUS15017</name>
</gene>
<evidence type="ECO:0000256" key="2">
    <source>
        <dbReference type="ARBA" id="ARBA00022723"/>
    </source>
</evidence>
<proteinExistence type="predicted"/>
<name>A0ABN7V8H5_GIGMA</name>
<keyword evidence="1" id="KW-0808">Transferase</keyword>
<dbReference type="InterPro" id="IPR002058">
    <property type="entry name" value="PAP_assoc"/>
</dbReference>
<keyword evidence="3" id="KW-0460">Magnesium</keyword>
<keyword evidence="2" id="KW-0479">Metal-binding</keyword>
<dbReference type="PANTHER" id="PTHR12271:SF40">
    <property type="entry name" value="POLY(A) RNA POLYMERASE GLD2"/>
    <property type="match status" value="1"/>
</dbReference>
<evidence type="ECO:0000313" key="5">
    <source>
        <dbReference type="EMBL" id="CAG8737419.1"/>
    </source>
</evidence>
<comment type="caution">
    <text evidence="5">The sequence shown here is derived from an EMBL/GenBank/DDBJ whole genome shotgun (WGS) entry which is preliminary data.</text>
</comment>